<sequence length="348" mass="39851">MKLEQALSRYFGYSTFREGQKEIISTLLEGENVLAMLPTGTGKSICYQLPALLANGVTIVVSPLLSLMEDQVQQLRSEGIKAVVAINSFMNPEDRDTILHSLHLYKMIYISPEMLQSSFIQNRLKRLHISYFVVDEAHCISQWGHDFRPDYLRLGSVKKALGDPTCLAITATATKTVQKDICDRLMLINPHRFIYSVDRPQISYYMEKCLTTNEKVNRVKDLAKSLEGPGMIYFSSRMWAENICHLLKREGIARVAYYHGGLTNEDRLLIQQQFMTGQIDLICCTSAFGMGINKKDIRYVIHFHYPVDLESYVQEVGRAAGMVFLVVQFCFIVMKIKDWRECCLKETN</sequence>
<feature type="domain" description="Helicase C-terminal" evidence="7">
    <location>
        <begin position="218"/>
        <end position="348"/>
    </location>
</feature>
<gene>
    <name evidence="8" type="ORF">JCM9157_3025</name>
</gene>
<comment type="caution">
    <text evidence="8">The sequence shown here is derived from an EMBL/GenBank/DDBJ whole genome shotgun (WGS) entry which is preliminary data.</text>
</comment>
<evidence type="ECO:0000259" key="7">
    <source>
        <dbReference type="PROSITE" id="PS51194"/>
    </source>
</evidence>
<dbReference type="InterPro" id="IPR004589">
    <property type="entry name" value="DNA_helicase_ATP-dep_RecQ"/>
</dbReference>
<evidence type="ECO:0000313" key="9">
    <source>
        <dbReference type="Proteomes" id="UP000018896"/>
    </source>
</evidence>
<dbReference type="SUPFAM" id="SSF52540">
    <property type="entry name" value="P-loop containing nucleoside triphosphate hydrolases"/>
    <property type="match status" value="1"/>
</dbReference>
<organism evidence="8 9">
    <name type="scientific">Halalkalibacter akibai (strain ATCC 43226 / DSM 21942 / CIP 109018 / JCM 9157 / 1139)</name>
    <name type="common">Bacillus akibai</name>
    <dbReference type="NCBI Taxonomy" id="1236973"/>
    <lineage>
        <taxon>Bacteria</taxon>
        <taxon>Bacillati</taxon>
        <taxon>Bacillota</taxon>
        <taxon>Bacilli</taxon>
        <taxon>Bacillales</taxon>
        <taxon>Bacillaceae</taxon>
        <taxon>Halalkalibacter</taxon>
    </lineage>
</organism>
<dbReference type="Pfam" id="PF00270">
    <property type="entry name" value="DEAD"/>
    <property type="match status" value="1"/>
</dbReference>
<dbReference type="GO" id="GO:0006281">
    <property type="term" value="P:DNA repair"/>
    <property type="evidence" value="ECO:0007669"/>
    <property type="project" value="TreeGrafter"/>
</dbReference>
<dbReference type="GO" id="GO:0043138">
    <property type="term" value="F:3'-5' DNA helicase activity"/>
    <property type="evidence" value="ECO:0007669"/>
    <property type="project" value="TreeGrafter"/>
</dbReference>
<evidence type="ECO:0000256" key="5">
    <source>
        <dbReference type="ARBA" id="ARBA00023125"/>
    </source>
</evidence>
<protein>
    <submittedName>
        <fullName evidence="8">ATP-dependent DNA helicase</fullName>
    </submittedName>
</protein>
<dbReference type="PROSITE" id="PS00690">
    <property type="entry name" value="DEAH_ATP_HELICASE"/>
    <property type="match status" value="1"/>
</dbReference>
<feature type="domain" description="Helicase ATP-binding" evidence="6">
    <location>
        <begin position="24"/>
        <end position="191"/>
    </location>
</feature>
<dbReference type="RefSeq" id="WP_052013151.1">
    <property type="nucleotide sequence ID" value="NZ_BAUV01000024.1"/>
</dbReference>
<dbReference type="GO" id="GO:0006310">
    <property type="term" value="P:DNA recombination"/>
    <property type="evidence" value="ECO:0007669"/>
    <property type="project" value="InterPro"/>
</dbReference>
<keyword evidence="4" id="KW-0067">ATP-binding</keyword>
<keyword evidence="3 8" id="KW-0347">Helicase</keyword>
<dbReference type="AlphaFoldDB" id="W4QW75"/>
<evidence type="ECO:0000256" key="3">
    <source>
        <dbReference type="ARBA" id="ARBA00022806"/>
    </source>
</evidence>
<dbReference type="GO" id="GO:0043590">
    <property type="term" value="C:bacterial nucleoid"/>
    <property type="evidence" value="ECO:0007669"/>
    <property type="project" value="TreeGrafter"/>
</dbReference>
<evidence type="ECO:0000256" key="4">
    <source>
        <dbReference type="ARBA" id="ARBA00022840"/>
    </source>
</evidence>
<dbReference type="GO" id="GO:0005524">
    <property type="term" value="F:ATP binding"/>
    <property type="evidence" value="ECO:0007669"/>
    <property type="project" value="UniProtKB-KW"/>
</dbReference>
<dbReference type="InterPro" id="IPR011545">
    <property type="entry name" value="DEAD/DEAH_box_helicase_dom"/>
</dbReference>
<dbReference type="PANTHER" id="PTHR13710:SF84">
    <property type="entry name" value="ATP-DEPENDENT DNA HELICASE RECS-RELATED"/>
    <property type="match status" value="1"/>
</dbReference>
<dbReference type="InterPro" id="IPR001650">
    <property type="entry name" value="Helicase_C-like"/>
</dbReference>
<dbReference type="PROSITE" id="PS51194">
    <property type="entry name" value="HELICASE_CTER"/>
    <property type="match status" value="1"/>
</dbReference>
<evidence type="ECO:0000259" key="6">
    <source>
        <dbReference type="PROSITE" id="PS51192"/>
    </source>
</evidence>
<dbReference type="EMBL" id="BAUV01000024">
    <property type="protein sequence ID" value="GAE35888.1"/>
    <property type="molecule type" value="Genomic_DNA"/>
</dbReference>
<keyword evidence="1" id="KW-0547">Nucleotide-binding</keyword>
<dbReference type="Proteomes" id="UP000018896">
    <property type="component" value="Unassembled WGS sequence"/>
</dbReference>
<dbReference type="SMART" id="SM00490">
    <property type="entry name" value="HELICc"/>
    <property type="match status" value="1"/>
</dbReference>
<dbReference type="Pfam" id="PF00271">
    <property type="entry name" value="Helicase_C"/>
    <property type="match status" value="1"/>
</dbReference>
<dbReference type="STRING" id="1236973.JCM9157_3025"/>
<dbReference type="GO" id="GO:0009378">
    <property type="term" value="F:four-way junction helicase activity"/>
    <property type="evidence" value="ECO:0007669"/>
    <property type="project" value="TreeGrafter"/>
</dbReference>
<dbReference type="SMART" id="SM00487">
    <property type="entry name" value="DEXDc"/>
    <property type="match status" value="1"/>
</dbReference>
<reference evidence="8 9" key="1">
    <citation type="journal article" date="2014" name="Genome Announc.">
        <title>Draft Genome Sequences of Three Alkaliphilic Bacillus Strains, Bacillus wakoensis JCM 9140T, Bacillus akibai JCM 9157T, and Bacillus hemicellulosilyticus JCM 9152T.</title>
        <authorList>
            <person name="Yuki M."/>
            <person name="Oshima K."/>
            <person name="Suda W."/>
            <person name="Oshida Y."/>
            <person name="Kitamura K."/>
            <person name="Iida T."/>
            <person name="Hattori M."/>
            <person name="Ohkuma M."/>
        </authorList>
    </citation>
    <scope>NUCLEOTIDE SEQUENCE [LARGE SCALE GENOMIC DNA]</scope>
    <source>
        <strain evidence="8 9">JCM 9157</strain>
    </source>
</reference>
<dbReference type="GO" id="GO:0016787">
    <property type="term" value="F:hydrolase activity"/>
    <property type="evidence" value="ECO:0007669"/>
    <property type="project" value="UniProtKB-KW"/>
</dbReference>
<dbReference type="GO" id="GO:0030894">
    <property type="term" value="C:replisome"/>
    <property type="evidence" value="ECO:0007669"/>
    <property type="project" value="TreeGrafter"/>
</dbReference>
<dbReference type="PANTHER" id="PTHR13710">
    <property type="entry name" value="DNA HELICASE RECQ FAMILY MEMBER"/>
    <property type="match status" value="1"/>
</dbReference>
<dbReference type="GO" id="GO:0005737">
    <property type="term" value="C:cytoplasm"/>
    <property type="evidence" value="ECO:0007669"/>
    <property type="project" value="TreeGrafter"/>
</dbReference>
<dbReference type="CDD" id="cd17920">
    <property type="entry name" value="DEXHc_RecQ"/>
    <property type="match status" value="1"/>
</dbReference>
<keyword evidence="2" id="KW-0378">Hydrolase</keyword>
<keyword evidence="5" id="KW-0238">DNA-binding</keyword>
<name>W4QW75_HALA3</name>
<evidence type="ECO:0000256" key="2">
    <source>
        <dbReference type="ARBA" id="ARBA00022801"/>
    </source>
</evidence>
<proteinExistence type="predicted"/>
<dbReference type="NCBIfam" id="TIGR00614">
    <property type="entry name" value="recQ_fam"/>
    <property type="match status" value="1"/>
</dbReference>
<dbReference type="InterPro" id="IPR014001">
    <property type="entry name" value="Helicase_ATP-bd"/>
</dbReference>
<dbReference type="eggNOG" id="COG0514">
    <property type="taxonomic scope" value="Bacteria"/>
</dbReference>
<dbReference type="Gene3D" id="3.40.50.300">
    <property type="entry name" value="P-loop containing nucleotide triphosphate hydrolases"/>
    <property type="match status" value="2"/>
</dbReference>
<dbReference type="OrthoDB" id="9763310at2"/>
<accession>W4QW75</accession>
<dbReference type="InterPro" id="IPR027417">
    <property type="entry name" value="P-loop_NTPase"/>
</dbReference>
<dbReference type="FunFam" id="3.40.50.300:FF:001363">
    <property type="entry name" value="ATP-dependent DNA helicase RecQ"/>
    <property type="match status" value="1"/>
</dbReference>
<dbReference type="InterPro" id="IPR002464">
    <property type="entry name" value="DNA/RNA_helicase_DEAH_CS"/>
</dbReference>
<dbReference type="PROSITE" id="PS51192">
    <property type="entry name" value="HELICASE_ATP_BIND_1"/>
    <property type="match status" value="1"/>
</dbReference>
<evidence type="ECO:0000313" key="8">
    <source>
        <dbReference type="EMBL" id="GAE35888.1"/>
    </source>
</evidence>
<evidence type="ECO:0000256" key="1">
    <source>
        <dbReference type="ARBA" id="ARBA00022741"/>
    </source>
</evidence>
<keyword evidence="9" id="KW-1185">Reference proteome</keyword>
<dbReference type="GO" id="GO:0003677">
    <property type="term" value="F:DNA binding"/>
    <property type="evidence" value="ECO:0007669"/>
    <property type="project" value="UniProtKB-KW"/>
</dbReference>